<name>A0A5B8MWN7_9CHLO</name>
<dbReference type="InterPro" id="IPR029058">
    <property type="entry name" value="AB_hydrolase_fold"/>
</dbReference>
<dbReference type="PANTHER" id="PTHR31497:SF0">
    <property type="entry name" value="AUTOCRINE PROLIFERATION REPRESSOR PROTEIN A"/>
    <property type="match status" value="1"/>
</dbReference>
<dbReference type="EMBL" id="CP031044">
    <property type="protein sequence ID" value="QDZ23870.1"/>
    <property type="molecule type" value="Genomic_DNA"/>
</dbReference>
<organism evidence="3 4">
    <name type="scientific">Chloropicon primus</name>
    <dbReference type="NCBI Taxonomy" id="1764295"/>
    <lineage>
        <taxon>Eukaryota</taxon>
        <taxon>Viridiplantae</taxon>
        <taxon>Chlorophyta</taxon>
        <taxon>Chloropicophyceae</taxon>
        <taxon>Chloropicales</taxon>
        <taxon>Chloropicaceae</taxon>
        <taxon>Chloropicon</taxon>
    </lineage>
</organism>
<evidence type="ECO:0000313" key="3">
    <source>
        <dbReference type="EMBL" id="QDZ23870.1"/>
    </source>
</evidence>
<evidence type="ECO:0000313" key="4">
    <source>
        <dbReference type="Proteomes" id="UP000316726"/>
    </source>
</evidence>
<dbReference type="Proteomes" id="UP000316726">
    <property type="component" value="Chromosome 11"/>
</dbReference>
<gene>
    <name evidence="3" type="ORF">A3770_11p63880</name>
</gene>
<accession>A0A5B8MWN7</accession>
<evidence type="ECO:0000256" key="1">
    <source>
        <dbReference type="SAM" id="MobiDB-lite"/>
    </source>
</evidence>
<dbReference type="OrthoDB" id="2020799at2759"/>
<proteinExistence type="predicted"/>
<dbReference type="Gene3D" id="3.40.50.1820">
    <property type="entry name" value="alpha/beta hydrolase"/>
    <property type="match status" value="1"/>
</dbReference>
<protein>
    <submittedName>
        <fullName evidence="3">Uncharacterized protein</fullName>
    </submittedName>
</protein>
<sequence length="590" mass="65636">MGTNTGTWILRAAVLVAVTLAQLLVGAAALRRTPFLSKAEDDTSPLSGSGQGLDLNRNLRVHPSEDGSTDLDRYMALPTPEYKWVYNTSYEKHVPLIGSYTAYSLNLTSQQWLTEDEAGSCGLWQHDLIVIVPHDLDRTIDTAMLWPTQGEDPIVLAGDGPTGSDLLLVSTLAVTTKQVVVALFQTPNMPCTFPNDPNPLNVNMTEDTLVAYAWRRYLDTKHAGDPNDRAFRWPSQVPITKAVVRAMDATQEFLATCEHCGMKQNVPQGWVIFGASKRGWASWLTAAVDKRVIGVAPVVFDLLKMSDGFHMWWKNYGGMSFIAKDYYNEGLMGWMDTPEMDAFFALMDPFVYKDRYAELPKLVISATGDEFFQVTDDHLWWDEMPGPKLMLRAPNADHIEVTGLTKIVPSLISWVHTLNVARQKKQAPVLPELSWTLSSEGEGMAQVATINVTLDLSGAYKSKPKSVHLRHSHTDPKSGRKDFRWFNLDQDCALPRLEFYGSSVCPIQLVWLDDEIQPVAETQDTVTYSASMKPPAEGGWAGFYIQFEFPGHRDVLIVDTTLTVNTQVAIVPDTNPFQPCSGLSCQGNLV</sequence>
<dbReference type="PANTHER" id="PTHR31497">
    <property type="entry name" value="AUTOCRINE PROLIFERATION REPRESSOR PROTEIN A"/>
    <property type="match status" value="1"/>
</dbReference>
<dbReference type="SUPFAM" id="SSF53474">
    <property type="entry name" value="alpha/beta-Hydrolases"/>
    <property type="match status" value="1"/>
</dbReference>
<feature type="signal peptide" evidence="2">
    <location>
        <begin position="1"/>
        <end position="21"/>
    </location>
</feature>
<evidence type="ECO:0000256" key="2">
    <source>
        <dbReference type="SAM" id="SignalP"/>
    </source>
</evidence>
<keyword evidence="2" id="KW-0732">Signal</keyword>
<feature type="chain" id="PRO_5022984518" evidence="2">
    <location>
        <begin position="22"/>
        <end position="590"/>
    </location>
</feature>
<dbReference type="AlphaFoldDB" id="A0A5B8MWN7"/>
<reference evidence="3 4" key="1">
    <citation type="submission" date="2018-07" db="EMBL/GenBank/DDBJ databases">
        <title>The complete nuclear genome of the prasinophyte Chloropicon primus (CCMP1205).</title>
        <authorList>
            <person name="Pombert J.-F."/>
            <person name="Otis C."/>
            <person name="Turmel M."/>
            <person name="Lemieux C."/>
        </authorList>
    </citation>
    <scope>NUCLEOTIDE SEQUENCE [LARGE SCALE GENOMIC DNA]</scope>
    <source>
        <strain evidence="3 4">CCMP1205</strain>
    </source>
</reference>
<keyword evidence="4" id="KW-1185">Reference proteome</keyword>
<dbReference type="InterPro" id="IPR009199">
    <property type="entry name" value="PhoPQ-act_pathogen-rel_PqaA"/>
</dbReference>
<dbReference type="Pfam" id="PF10142">
    <property type="entry name" value="PhoPQ_related"/>
    <property type="match status" value="1"/>
</dbReference>
<feature type="region of interest" description="Disordered" evidence="1">
    <location>
        <begin position="39"/>
        <end position="66"/>
    </location>
</feature>